<sequence length="83" mass="9282">MSASITVTIIIAAFTSFTLLFKLLEFSGSKRSSSVMSGINVGNERVARIRIMRYRHRNTTSDTSQRAKTHLWLVVSVPKPPQS</sequence>
<dbReference type="Proteomes" id="UP000738349">
    <property type="component" value="Unassembled WGS sequence"/>
</dbReference>
<name>A0A9P9JEV1_9HYPO</name>
<evidence type="ECO:0000256" key="1">
    <source>
        <dbReference type="SAM" id="Phobius"/>
    </source>
</evidence>
<keyword evidence="1" id="KW-0472">Membrane</keyword>
<reference evidence="2" key="1">
    <citation type="journal article" date="2021" name="Nat. Commun.">
        <title>Genetic determinants of endophytism in the Arabidopsis root mycobiome.</title>
        <authorList>
            <person name="Mesny F."/>
            <person name="Miyauchi S."/>
            <person name="Thiergart T."/>
            <person name="Pickel B."/>
            <person name="Atanasova L."/>
            <person name="Karlsson M."/>
            <person name="Huettel B."/>
            <person name="Barry K.W."/>
            <person name="Haridas S."/>
            <person name="Chen C."/>
            <person name="Bauer D."/>
            <person name="Andreopoulos W."/>
            <person name="Pangilinan J."/>
            <person name="LaButti K."/>
            <person name="Riley R."/>
            <person name="Lipzen A."/>
            <person name="Clum A."/>
            <person name="Drula E."/>
            <person name="Henrissat B."/>
            <person name="Kohler A."/>
            <person name="Grigoriev I.V."/>
            <person name="Martin F.M."/>
            <person name="Hacquard S."/>
        </authorList>
    </citation>
    <scope>NUCLEOTIDE SEQUENCE</scope>
    <source>
        <strain evidence="2">MPI-CAGE-AT-0147</strain>
    </source>
</reference>
<dbReference type="EMBL" id="JAGMUV010000003">
    <property type="protein sequence ID" value="KAH7165382.1"/>
    <property type="molecule type" value="Genomic_DNA"/>
</dbReference>
<feature type="transmembrane region" description="Helical" evidence="1">
    <location>
        <begin position="6"/>
        <end position="24"/>
    </location>
</feature>
<gene>
    <name evidence="2" type="ORF">EDB81DRAFT_779104</name>
</gene>
<evidence type="ECO:0000313" key="2">
    <source>
        <dbReference type="EMBL" id="KAH7165382.1"/>
    </source>
</evidence>
<evidence type="ECO:0000313" key="3">
    <source>
        <dbReference type="Proteomes" id="UP000738349"/>
    </source>
</evidence>
<protein>
    <submittedName>
        <fullName evidence="2">Uncharacterized protein</fullName>
    </submittedName>
</protein>
<keyword evidence="3" id="KW-1185">Reference proteome</keyword>
<accession>A0A9P9JEV1</accession>
<dbReference type="AlphaFoldDB" id="A0A9P9JEV1"/>
<proteinExistence type="predicted"/>
<comment type="caution">
    <text evidence="2">The sequence shown here is derived from an EMBL/GenBank/DDBJ whole genome shotgun (WGS) entry which is preliminary data.</text>
</comment>
<organism evidence="2 3">
    <name type="scientific">Dactylonectria macrodidyma</name>
    <dbReference type="NCBI Taxonomy" id="307937"/>
    <lineage>
        <taxon>Eukaryota</taxon>
        <taxon>Fungi</taxon>
        <taxon>Dikarya</taxon>
        <taxon>Ascomycota</taxon>
        <taxon>Pezizomycotina</taxon>
        <taxon>Sordariomycetes</taxon>
        <taxon>Hypocreomycetidae</taxon>
        <taxon>Hypocreales</taxon>
        <taxon>Nectriaceae</taxon>
        <taxon>Dactylonectria</taxon>
    </lineage>
</organism>
<keyword evidence="1" id="KW-0812">Transmembrane</keyword>
<keyword evidence="1" id="KW-1133">Transmembrane helix</keyword>